<comment type="similarity">
    <text evidence="5">Belongs to the bacterial ribosomal protein bL25 family. CTC subfamily.</text>
</comment>
<evidence type="ECO:0000259" key="8">
    <source>
        <dbReference type="Pfam" id="PF14693"/>
    </source>
</evidence>
<reference evidence="10 12" key="2">
    <citation type="submission" date="2018-06" db="EMBL/GenBank/DDBJ databases">
        <authorList>
            <consortium name="Pathogen Informatics"/>
            <person name="Doyle S."/>
        </authorList>
    </citation>
    <scope>NUCLEOTIDE SEQUENCE [LARGE SCALE GENOMIC DNA]</scope>
    <source>
        <strain evidence="10 12">NCTC10293</strain>
    </source>
</reference>
<dbReference type="HAMAP" id="MF_01336">
    <property type="entry name" value="Ribosomal_bL25"/>
    <property type="match status" value="1"/>
</dbReference>
<evidence type="ECO:0000256" key="3">
    <source>
        <dbReference type="ARBA" id="ARBA00022980"/>
    </source>
</evidence>
<dbReference type="Gene3D" id="2.40.240.10">
    <property type="entry name" value="Ribosomal Protein L25, Chain P"/>
    <property type="match status" value="1"/>
</dbReference>
<accession>A0A1T0A524</accession>
<evidence type="ECO:0000256" key="2">
    <source>
        <dbReference type="ARBA" id="ARBA00022884"/>
    </source>
</evidence>
<dbReference type="OrthoDB" id="9806411at2"/>
<dbReference type="RefSeq" id="WP_078276266.1">
    <property type="nucleotide sequence ID" value="NZ_MUXU01000027.1"/>
</dbReference>
<dbReference type="NCBIfam" id="TIGR00731">
    <property type="entry name" value="bL25_bact_ctc"/>
    <property type="match status" value="1"/>
</dbReference>
<dbReference type="SUPFAM" id="SSF50715">
    <property type="entry name" value="Ribosomal protein L25-like"/>
    <property type="match status" value="1"/>
</dbReference>
<proteinExistence type="inferred from homology"/>
<feature type="domain" description="Large ribosomal subunit protein bL25 L25" evidence="7">
    <location>
        <begin position="9"/>
        <end position="94"/>
    </location>
</feature>
<protein>
    <recommendedName>
        <fullName evidence="5">Large ribosomal subunit protein bL25</fullName>
    </recommendedName>
    <alternativeName>
        <fullName evidence="5">General stress protein CTC</fullName>
    </alternativeName>
</protein>
<dbReference type="CDD" id="cd00495">
    <property type="entry name" value="Ribosomal_L25_TL5_CTC"/>
    <property type="match status" value="1"/>
</dbReference>
<dbReference type="Proteomes" id="UP000255279">
    <property type="component" value="Unassembled WGS sequence"/>
</dbReference>
<dbReference type="NCBIfam" id="NF004128">
    <property type="entry name" value="PRK05618.1-2"/>
    <property type="match status" value="1"/>
</dbReference>
<name>A0A1T0A524_9GAMM</name>
<dbReference type="EMBL" id="MUXU01000027">
    <property type="protein sequence ID" value="OOR90836.1"/>
    <property type="molecule type" value="Genomic_DNA"/>
</dbReference>
<evidence type="ECO:0000256" key="6">
    <source>
        <dbReference type="SAM" id="MobiDB-lite"/>
    </source>
</evidence>
<dbReference type="GO" id="GO:0006412">
    <property type="term" value="P:translation"/>
    <property type="evidence" value="ECO:0007669"/>
    <property type="project" value="UniProtKB-UniRule"/>
</dbReference>
<organism evidence="9 11">
    <name type="scientific">Moraxella caviae</name>
    <dbReference type="NCBI Taxonomy" id="34060"/>
    <lineage>
        <taxon>Bacteria</taxon>
        <taxon>Pseudomonadati</taxon>
        <taxon>Pseudomonadota</taxon>
        <taxon>Gammaproteobacteria</taxon>
        <taxon>Moraxellales</taxon>
        <taxon>Moraxellaceae</taxon>
        <taxon>Moraxella</taxon>
    </lineage>
</organism>
<evidence type="ECO:0000256" key="4">
    <source>
        <dbReference type="ARBA" id="ARBA00023274"/>
    </source>
</evidence>
<dbReference type="InterPro" id="IPR020056">
    <property type="entry name" value="Rbsml_bL25/Gln-tRNA_synth_N"/>
</dbReference>
<keyword evidence="4 5" id="KW-0687">Ribonucleoprotein</keyword>
<keyword evidence="11" id="KW-1185">Reference proteome</keyword>
<keyword evidence="1 5" id="KW-0699">rRNA-binding</keyword>
<feature type="compositionally biased region" description="Polar residues" evidence="6">
    <location>
        <begin position="1"/>
        <end position="17"/>
    </location>
</feature>
<dbReference type="AlphaFoldDB" id="A0A1T0A524"/>
<dbReference type="Gene3D" id="2.170.120.20">
    <property type="entry name" value="Ribosomal protein L25, beta domain"/>
    <property type="match status" value="1"/>
</dbReference>
<comment type="function">
    <text evidence="5">This is one of the proteins that binds to the 5S RNA in the ribosome where it forms part of the central protuberance.</text>
</comment>
<dbReference type="PANTHER" id="PTHR33284:SF1">
    <property type="entry name" value="RIBOSOMAL PROTEIN L25_GLN-TRNA SYNTHETASE, ANTI-CODON-BINDING DOMAIN-CONTAINING PROTEIN"/>
    <property type="match status" value="1"/>
</dbReference>
<dbReference type="NCBIfam" id="NF004130">
    <property type="entry name" value="PRK05618.1-5"/>
    <property type="match status" value="1"/>
</dbReference>
<dbReference type="InterPro" id="IPR020055">
    <property type="entry name" value="Ribosomal_bL25_short"/>
</dbReference>
<feature type="region of interest" description="Disordered" evidence="6">
    <location>
        <begin position="1"/>
        <end position="21"/>
    </location>
</feature>
<gene>
    <name evidence="5 10" type="primary">rplY</name>
    <name evidence="5" type="synonym">ctc</name>
    <name evidence="9" type="ORF">B0181_04375</name>
    <name evidence="10" type="ORF">NCTC10293_01022</name>
</gene>
<dbReference type="InterPro" id="IPR020930">
    <property type="entry name" value="Ribosomal_uL5_bac-type"/>
</dbReference>
<keyword evidence="3 5" id="KW-0689">Ribosomal protein</keyword>
<dbReference type="GO" id="GO:0003735">
    <property type="term" value="F:structural constituent of ribosome"/>
    <property type="evidence" value="ECO:0007669"/>
    <property type="project" value="InterPro"/>
</dbReference>
<feature type="domain" description="Large ribosomal subunit protein bL25 beta" evidence="8">
    <location>
        <begin position="103"/>
        <end position="190"/>
    </location>
</feature>
<dbReference type="PANTHER" id="PTHR33284">
    <property type="entry name" value="RIBOSOMAL PROTEIN L25/GLN-TRNA SYNTHETASE, ANTI-CODON-BINDING DOMAIN-CONTAINING PROTEIN"/>
    <property type="match status" value="1"/>
</dbReference>
<reference evidence="9 11" key="1">
    <citation type="submission" date="2017-02" db="EMBL/GenBank/DDBJ databases">
        <title>Draft genome sequence of Moraxella caviae CCUG 355 type strain.</title>
        <authorList>
            <person name="Engstrom-Jakobsson H."/>
            <person name="Salva-Serra F."/>
            <person name="Thorell K."/>
            <person name="Gonzales-Siles L."/>
            <person name="Karlsson R."/>
            <person name="Boulund F."/>
            <person name="Engstrand L."/>
            <person name="Moore E."/>
        </authorList>
    </citation>
    <scope>NUCLEOTIDE SEQUENCE [LARGE SCALE GENOMIC DNA]</scope>
    <source>
        <strain evidence="9 11">CCUG 355</strain>
    </source>
</reference>
<keyword evidence="2 5" id="KW-0694">RNA-binding</keyword>
<evidence type="ECO:0000313" key="9">
    <source>
        <dbReference type="EMBL" id="OOR90836.1"/>
    </source>
</evidence>
<dbReference type="Pfam" id="PF14693">
    <property type="entry name" value="Ribosomal_TL5_C"/>
    <property type="match status" value="1"/>
</dbReference>
<dbReference type="Proteomes" id="UP000190435">
    <property type="component" value="Unassembled WGS sequence"/>
</dbReference>
<comment type="subunit">
    <text evidence="5">Part of the 50S ribosomal subunit; part of the 5S rRNA/L5/L18/L25 subcomplex. Contacts the 5S rRNA. Binds to the 5S rRNA independently of L5 and L18.</text>
</comment>
<dbReference type="Pfam" id="PF01386">
    <property type="entry name" value="Ribosomal_L25p"/>
    <property type="match status" value="1"/>
</dbReference>
<evidence type="ECO:0000313" key="10">
    <source>
        <dbReference type="EMBL" id="STZ10669.1"/>
    </source>
</evidence>
<sequence length="207" mass="22507">MSYTLTTVARPTEQQGKGASRRLRKENLVPAIVYGGDAEPVSVCVKKNELVKALEDDAFFSSVTTLALDGENHEVVVKALQRHPSKGFPLHVDFQRIVRGQVMNFHVPVHLVNVEKSAGKKAGGILSTLVNDIEVSCMPRHLPEAIEVDVSALEIGESIHLKDVKLPSDVTLVIHEESDAERVIATMQAPSVEPAAEEAATEEKGEE</sequence>
<dbReference type="NCBIfam" id="NF004612">
    <property type="entry name" value="PRK05943.1"/>
    <property type="match status" value="1"/>
</dbReference>
<dbReference type="InterPro" id="IPR011035">
    <property type="entry name" value="Ribosomal_bL25/Gln-tRNA_synth"/>
</dbReference>
<evidence type="ECO:0000313" key="11">
    <source>
        <dbReference type="Proteomes" id="UP000190435"/>
    </source>
</evidence>
<dbReference type="GO" id="GO:0022625">
    <property type="term" value="C:cytosolic large ribosomal subunit"/>
    <property type="evidence" value="ECO:0007669"/>
    <property type="project" value="TreeGrafter"/>
</dbReference>
<dbReference type="InterPro" id="IPR037121">
    <property type="entry name" value="Ribosomal_bL25_C"/>
</dbReference>
<dbReference type="GO" id="GO:0008097">
    <property type="term" value="F:5S rRNA binding"/>
    <property type="evidence" value="ECO:0007669"/>
    <property type="project" value="InterPro"/>
</dbReference>
<dbReference type="InterPro" id="IPR020057">
    <property type="entry name" value="Ribosomal_bL25_b-dom"/>
</dbReference>
<dbReference type="EMBL" id="UGQE01000001">
    <property type="protein sequence ID" value="STZ10669.1"/>
    <property type="molecule type" value="Genomic_DNA"/>
</dbReference>
<evidence type="ECO:0000256" key="1">
    <source>
        <dbReference type="ARBA" id="ARBA00022730"/>
    </source>
</evidence>
<dbReference type="HAMAP" id="MF_01334">
    <property type="entry name" value="Ribosomal_bL25_CTC"/>
    <property type="match status" value="1"/>
</dbReference>
<evidence type="ECO:0000259" key="7">
    <source>
        <dbReference type="Pfam" id="PF01386"/>
    </source>
</evidence>
<dbReference type="InterPro" id="IPR001021">
    <property type="entry name" value="Ribosomal_bL25_long"/>
</dbReference>
<evidence type="ECO:0000256" key="5">
    <source>
        <dbReference type="HAMAP-Rule" id="MF_01334"/>
    </source>
</evidence>
<dbReference type="STRING" id="34060.B0181_04375"/>
<evidence type="ECO:0000313" key="12">
    <source>
        <dbReference type="Proteomes" id="UP000255279"/>
    </source>
</evidence>
<dbReference type="InterPro" id="IPR029751">
    <property type="entry name" value="Ribosomal_L25_dom"/>
</dbReference>